<dbReference type="Gene3D" id="1.10.20.120">
    <property type="match status" value="1"/>
</dbReference>
<comment type="caution">
    <text evidence="9">The sequence shown here is derived from an EMBL/GenBank/DDBJ whole genome shotgun (WGS) entry which is preliminary data.</text>
</comment>
<sequence length="314" mass="34691">MLGPSNQTTPDEYKTGTTLAIVHCATTGVVEEGSLTSLMTLPHPRTGESVYFALSKKALLQVTRHADDKRSCFVGDNVLQDGSFLMMTPFDPLFLFLPLLESPTATNEDEMPPSKRNRGENDAPARRFEQLENILHSDNYPLLSQLAELEGIEEKLRLICDVDATVKGMTFYRLNDDKTKAWLLEKANKLLAKYESYSLLKVNGQWEDSLSAEEKQEHRKTMVHKIICEVLPVGKWPEVLKEAMGLNSMLTKAALNATNLSKAVYADPRIAPPAPAKKPDTGKKPTGKAAPKASTKKPVSTKGMAPLTSFFGKK</sequence>
<protein>
    <recommendedName>
        <fullName evidence="2">Ribonuclease H2 subunit B</fullName>
    </recommendedName>
    <alternativeName>
        <fullName evidence="5">Ribonuclease HI subunit B</fullName>
    </alternativeName>
</protein>
<dbReference type="PANTHER" id="PTHR13383">
    <property type="entry name" value="RIBONUCLEASE H2 SUBUNIT B"/>
    <property type="match status" value="1"/>
</dbReference>
<feature type="compositionally biased region" description="Low complexity" evidence="6">
    <location>
        <begin position="287"/>
        <end position="298"/>
    </location>
</feature>
<comment type="function">
    <text evidence="4">Non catalytic subunit of RNase H2, an endonuclease that specifically degrades the RNA of RNA:DNA hybrids. Participates in DNA replication, possibly by mediating the removal of lagging-strand Okazaki fragment RNA primers during DNA replication. Mediates the excision of single ribonucleotides from DNA:RNA duplexes.</text>
</comment>
<evidence type="ECO:0000313" key="9">
    <source>
        <dbReference type="EMBL" id="ORY42167.1"/>
    </source>
</evidence>
<evidence type="ECO:0000256" key="6">
    <source>
        <dbReference type="SAM" id="MobiDB-lite"/>
    </source>
</evidence>
<evidence type="ECO:0000256" key="4">
    <source>
        <dbReference type="ARBA" id="ARBA00024778"/>
    </source>
</evidence>
<evidence type="ECO:0000313" key="10">
    <source>
        <dbReference type="Proteomes" id="UP000193642"/>
    </source>
</evidence>
<evidence type="ECO:0000256" key="3">
    <source>
        <dbReference type="ARBA" id="ARBA00023242"/>
    </source>
</evidence>
<dbReference type="InterPro" id="IPR019024">
    <property type="entry name" value="RNase_H2_suB_wHTH"/>
</dbReference>
<comment type="subcellular location">
    <subcellularLocation>
        <location evidence="1">Nucleus</location>
    </subcellularLocation>
</comment>
<dbReference type="GO" id="GO:0006401">
    <property type="term" value="P:RNA catabolic process"/>
    <property type="evidence" value="ECO:0007669"/>
    <property type="project" value="TreeGrafter"/>
</dbReference>
<evidence type="ECO:0000256" key="5">
    <source>
        <dbReference type="ARBA" id="ARBA00033464"/>
    </source>
</evidence>
<keyword evidence="10" id="KW-1185">Reference proteome</keyword>
<dbReference type="Pfam" id="PF17745">
    <property type="entry name" value="Ydr279_N"/>
    <property type="match status" value="1"/>
</dbReference>
<evidence type="ECO:0000259" key="8">
    <source>
        <dbReference type="Pfam" id="PF17745"/>
    </source>
</evidence>
<evidence type="ECO:0000256" key="1">
    <source>
        <dbReference type="ARBA" id="ARBA00004123"/>
    </source>
</evidence>
<dbReference type="PANTHER" id="PTHR13383:SF11">
    <property type="entry name" value="RIBONUCLEASE H2 SUBUNIT B"/>
    <property type="match status" value="1"/>
</dbReference>
<keyword evidence="3" id="KW-0539">Nucleus</keyword>
<gene>
    <name evidence="9" type="ORF">BCR33DRAFT_851709</name>
</gene>
<dbReference type="InterPro" id="IPR041195">
    <property type="entry name" value="Rnh202_N"/>
</dbReference>
<dbReference type="GO" id="GO:0005654">
    <property type="term" value="C:nucleoplasm"/>
    <property type="evidence" value="ECO:0007669"/>
    <property type="project" value="TreeGrafter"/>
</dbReference>
<reference evidence="9 10" key="1">
    <citation type="submission" date="2016-07" db="EMBL/GenBank/DDBJ databases">
        <title>Pervasive Adenine N6-methylation of Active Genes in Fungi.</title>
        <authorList>
            <consortium name="DOE Joint Genome Institute"/>
            <person name="Mondo S.J."/>
            <person name="Dannebaum R.O."/>
            <person name="Kuo R.C."/>
            <person name="Labutti K."/>
            <person name="Haridas S."/>
            <person name="Kuo A."/>
            <person name="Salamov A."/>
            <person name="Ahrendt S.R."/>
            <person name="Lipzen A."/>
            <person name="Sullivan W."/>
            <person name="Andreopoulos W.B."/>
            <person name="Clum A."/>
            <person name="Lindquist E."/>
            <person name="Daum C."/>
            <person name="Ramamoorthy G.K."/>
            <person name="Gryganskyi A."/>
            <person name="Culley D."/>
            <person name="Magnuson J.K."/>
            <person name="James T.Y."/>
            <person name="O'Malley M.A."/>
            <person name="Stajich J.E."/>
            <person name="Spatafora J.W."/>
            <person name="Visel A."/>
            <person name="Grigoriev I.V."/>
        </authorList>
    </citation>
    <scope>NUCLEOTIDE SEQUENCE [LARGE SCALE GENOMIC DNA]</scope>
    <source>
        <strain evidence="9 10">JEL800</strain>
    </source>
</reference>
<dbReference type="GO" id="GO:0032299">
    <property type="term" value="C:ribonuclease H2 complex"/>
    <property type="evidence" value="ECO:0007669"/>
    <property type="project" value="InterPro"/>
</dbReference>
<evidence type="ECO:0000259" key="7">
    <source>
        <dbReference type="Pfam" id="PF09468"/>
    </source>
</evidence>
<dbReference type="EMBL" id="MCGO01000029">
    <property type="protein sequence ID" value="ORY42167.1"/>
    <property type="molecule type" value="Genomic_DNA"/>
</dbReference>
<dbReference type="Pfam" id="PF09468">
    <property type="entry name" value="RNase_H2-Ydr279"/>
    <property type="match status" value="1"/>
</dbReference>
<feature type="domain" description="Ribonuclease H2 subunit B wHTH" evidence="7">
    <location>
        <begin position="94"/>
        <end position="193"/>
    </location>
</feature>
<accession>A0A1Y2C5L1</accession>
<feature type="domain" description="Rnh202 triple barrel" evidence="8">
    <location>
        <begin position="37"/>
        <end position="91"/>
    </location>
</feature>
<feature type="region of interest" description="Disordered" evidence="6">
    <location>
        <begin position="269"/>
        <end position="314"/>
    </location>
</feature>
<organism evidence="9 10">
    <name type="scientific">Rhizoclosmatium globosum</name>
    <dbReference type="NCBI Taxonomy" id="329046"/>
    <lineage>
        <taxon>Eukaryota</taxon>
        <taxon>Fungi</taxon>
        <taxon>Fungi incertae sedis</taxon>
        <taxon>Chytridiomycota</taxon>
        <taxon>Chytridiomycota incertae sedis</taxon>
        <taxon>Chytridiomycetes</taxon>
        <taxon>Chytridiales</taxon>
        <taxon>Chytriomycetaceae</taxon>
        <taxon>Rhizoclosmatium</taxon>
    </lineage>
</organism>
<dbReference type="STRING" id="329046.A0A1Y2C5L1"/>
<evidence type="ECO:0000256" key="2">
    <source>
        <dbReference type="ARBA" id="ARBA00019062"/>
    </source>
</evidence>
<proteinExistence type="predicted"/>
<name>A0A1Y2C5L1_9FUNG</name>
<dbReference type="Proteomes" id="UP000193642">
    <property type="component" value="Unassembled WGS sequence"/>
</dbReference>
<dbReference type="InterPro" id="IPR040456">
    <property type="entry name" value="RNase_H2_suB"/>
</dbReference>
<dbReference type="OrthoDB" id="29098at2759"/>
<dbReference type="Gene3D" id="2.20.25.530">
    <property type="match status" value="1"/>
</dbReference>
<dbReference type="AlphaFoldDB" id="A0A1Y2C5L1"/>